<dbReference type="Gene3D" id="3.90.190.10">
    <property type="entry name" value="Protein tyrosine phosphatase superfamily"/>
    <property type="match status" value="1"/>
</dbReference>
<dbReference type="PROSITE" id="PS50054">
    <property type="entry name" value="TYR_PHOSPHATASE_DUAL"/>
    <property type="match status" value="1"/>
</dbReference>
<evidence type="ECO:0000313" key="12">
    <source>
        <dbReference type="Ensembl" id="ENSCMIP00000023680.1"/>
    </source>
</evidence>
<comment type="catalytic activity">
    <reaction evidence="6">
        <text>O-phospho-L-threonyl-[protein] + H2O = L-threonyl-[protein] + phosphate</text>
        <dbReference type="Rhea" id="RHEA:47004"/>
        <dbReference type="Rhea" id="RHEA-COMP:11060"/>
        <dbReference type="Rhea" id="RHEA-COMP:11605"/>
        <dbReference type="ChEBI" id="CHEBI:15377"/>
        <dbReference type="ChEBI" id="CHEBI:30013"/>
        <dbReference type="ChEBI" id="CHEBI:43474"/>
        <dbReference type="ChEBI" id="CHEBI:61977"/>
        <dbReference type="EC" id="3.1.3.16"/>
    </reaction>
</comment>
<comment type="subcellular location">
    <subcellularLocation>
        <location evidence="1">Nucleus</location>
    </subcellularLocation>
</comment>
<protein>
    <recommendedName>
        <fullName evidence="6">Dual specificity protein phosphatase</fullName>
        <ecNumber evidence="6">3.1.3.16</ecNumber>
        <ecNumber evidence="6">3.1.3.48</ecNumber>
    </recommendedName>
</protein>
<dbReference type="GO" id="GO:0043409">
    <property type="term" value="P:negative regulation of MAPK cascade"/>
    <property type="evidence" value="ECO:0007669"/>
    <property type="project" value="TreeGrafter"/>
</dbReference>
<dbReference type="GO" id="GO:0004722">
    <property type="term" value="F:protein serine/threonine phosphatase activity"/>
    <property type="evidence" value="ECO:0007669"/>
    <property type="project" value="UniProtKB-EC"/>
</dbReference>
<keyword evidence="8" id="KW-0472">Membrane</keyword>
<dbReference type="Gene3D" id="3.40.250.10">
    <property type="entry name" value="Rhodanese-like domain"/>
    <property type="match status" value="1"/>
</dbReference>
<dbReference type="InterPro" id="IPR036873">
    <property type="entry name" value="Rhodanese-like_dom_sf"/>
</dbReference>
<evidence type="ECO:0000256" key="5">
    <source>
        <dbReference type="ARBA" id="ARBA00023242"/>
    </source>
</evidence>
<dbReference type="InParanoid" id="A0A4W3ISN9"/>
<dbReference type="SMART" id="SM00195">
    <property type="entry name" value="DSPc"/>
    <property type="match status" value="1"/>
</dbReference>
<feature type="domain" description="Tyrosine-protein phosphatase" evidence="9">
    <location>
        <begin position="165"/>
        <end position="306"/>
    </location>
</feature>
<dbReference type="GeneTree" id="ENSGT00940000161605"/>
<dbReference type="CDD" id="cd01446">
    <property type="entry name" value="DSP_MapKP"/>
    <property type="match status" value="1"/>
</dbReference>
<dbReference type="PROSITE" id="PS00383">
    <property type="entry name" value="TYR_PHOSPHATASE_1"/>
    <property type="match status" value="1"/>
</dbReference>
<reference evidence="12" key="5">
    <citation type="submission" date="2025-09" db="UniProtKB">
        <authorList>
            <consortium name="Ensembl"/>
        </authorList>
    </citation>
    <scope>IDENTIFICATION</scope>
</reference>
<dbReference type="EC" id="3.1.3.48" evidence="6"/>
<keyword evidence="13" id="KW-1185">Reference proteome</keyword>
<evidence type="ECO:0000256" key="7">
    <source>
        <dbReference type="PIRSR" id="PIRSR000939-1"/>
    </source>
</evidence>
<dbReference type="PROSITE" id="PS50056">
    <property type="entry name" value="TYR_PHOSPHATASE_2"/>
    <property type="match status" value="1"/>
</dbReference>
<dbReference type="SMART" id="SM00404">
    <property type="entry name" value="PTPc_motif"/>
    <property type="match status" value="1"/>
</dbReference>
<evidence type="ECO:0000256" key="4">
    <source>
        <dbReference type="ARBA" id="ARBA00022912"/>
    </source>
</evidence>
<dbReference type="InterPro" id="IPR020422">
    <property type="entry name" value="TYR_PHOSPHATASE_DUAL_dom"/>
</dbReference>
<dbReference type="InterPro" id="IPR016130">
    <property type="entry name" value="Tyr_Pase_AS"/>
</dbReference>
<dbReference type="GO" id="GO:0017017">
    <property type="term" value="F:MAP kinase tyrosine/serine/threonine phosphatase activity"/>
    <property type="evidence" value="ECO:0007669"/>
    <property type="project" value="InterPro"/>
</dbReference>
<dbReference type="PIRSF" id="PIRSF000939">
    <property type="entry name" value="MAPK_Ptase"/>
    <property type="match status" value="1"/>
</dbReference>
<evidence type="ECO:0000259" key="11">
    <source>
        <dbReference type="PROSITE" id="PS50206"/>
    </source>
</evidence>
<sequence length="385" mass="42497">MVLMETLEIGSRGLVELLMTDNNLVVLDCRSFLAFNTSHIRGSHNVYCNSIIKRRAKGTLTLEAMLPESSMRAGLRSGRYPRLVVLEERSLSTATLSHDSTARLVLNTLQLQIDLSTTQICFLKGGYETFLSLFPELCTEPPSCQQPGTTPTLIARGTPLYDQGGPVEILPSLYLGSALHSSRKETLESLGITAVLNVSSSCPNCFEGDFQYKSLPVEDSHMADISACFQEAIDFIDAVKDQGGKVLVHCQAGISRSATICLAYLIRTQRVRLEEAFDFVKRRREVISPNVSFMGQLLQFETEVLRNSDAIAFKPLHSLTPSAGTFSAQSFIIIIIIIIVTEGLTVAAGKALATQWRDSGALSWPQREHVTCWLEREKRHLVATV</sequence>
<dbReference type="GO" id="GO:0004725">
    <property type="term" value="F:protein tyrosine phosphatase activity"/>
    <property type="evidence" value="ECO:0007669"/>
    <property type="project" value="UniProtKB-EC"/>
</dbReference>
<dbReference type="PRINTS" id="PR01764">
    <property type="entry name" value="MAPKPHPHTASE"/>
</dbReference>
<dbReference type="InterPro" id="IPR003595">
    <property type="entry name" value="Tyr_Pase_cat"/>
</dbReference>
<dbReference type="InterPro" id="IPR029021">
    <property type="entry name" value="Prot-tyrosine_phosphatase-like"/>
</dbReference>
<dbReference type="InterPro" id="IPR000340">
    <property type="entry name" value="Dual-sp_phosphatase_cat-dom"/>
</dbReference>
<feature type="domain" description="Tyrosine specific protein phosphatases" evidence="10">
    <location>
        <begin position="230"/>
        <end position="284"/>
    </location>
</feature>
<proteinExistence type="inferred from homology"/>
<dbReference type="FunFam" id="3.90.190.10:FF:000015">
    <property type="entry name" value="Dual specificity phosphatase 4"/>
    <property type="match status" value="1"/>
</dbReference>
<feature type="active site" description="Phosphocysteine intermediate" evidence="7">
    <location>
        <position position="250"/>
    </location>
</feature>
<dbReference type="SUPFAM" id="SSF52821">
    <property type="entry name" value="Rhodanese/Cell cycle control phosphatase"/>
    <property type="match status" value="1"/>
</dbReference>
<dbReference type="CDD" id="cd14641">
    <property type="entry name" value="DSP_DUSP2"/>
    <property type="match status" value="1"/>
</dbReference>
<reference evidence="13" key="3">
    <citation type="journal article" date="2014" name="Nature">
        <title>Elephant shark genome provides unique insights into gnathostome evolution.</title>
        <authorList>
            <consortium name="International Elephant Shark Genome Sequencing Consortium"/>
            <person name="Venkatesh B."/>
            <person name="Lee A.P."/>
            <person name="Ravi V."/>
            <person name="Maurya A.K."/>
            <person name="Lian M.M."/>
            <person name="Swann J.B."/>
            <person name="Ohta Y."/>
            <person name="Flajnik M.F."/>
            <person name="Sutoh Y."/>
            <person name="Kasahara M."/>
            <person name="Hoon S."/>
            <person name="Gangu V."/>
            <person name="Roy S.W."/>
            <person name="Irimia M."/>
            <person name="Korzh V."/>
            <person name="Kondrychyn I."/>
            <person name="Lim Z.W."/>
            <person name="Tay B.H."/>
            <person name="Tohari S."/>
            <person name="Kong K.W."/>
            <person name="Ho S."/>
            <person name="Lorente-Galdos B."/>
            <person name="Quilez J."/>
            <person name="Marques-Bonet T."/>
            <person name="Raney B.J."/>
            <person name="Ingham P.W."/>
            <person name="Tay A."/>
            <person name="Hillier L.W."/>
            <person name="Minx P."/>
            <person name="Boehm T."/>
            <person name="Wilson R.K."/>
            <person name="Brenner S."/>
            <person name="Warren W.C."/>
        </authorList>
    </citation>
    <scope>NUCLEOTIDE SEQUENCE [LARGE SCALE GENOMIC DNA]</scope>
</reference>
<dbReference type="OMA" id="MVNMQVC"/>
<dbReference type="EC" id="3.1.3.16" evidence="6"/>
<dbReference type="AlphaFoldDB" id="A0A4W3ISN9"/>
<dbReference type="InterPro" id="IPR008343">
    <property type="entry name" value="MKP"/>
</dbReference>
<feature type="transmembrane region" description="Helical" evidence="8">
    <location>
        <begin position="331"/>
        <end position="353"/>
    </location>
</feature>
<name>A0A4W3ISN9_CALMI</name>
<keyword evidence="5" id="KW-0539">Nucleus</keyword>
<keyword evidence="8" id="KW-1133">Transmembrane helix</keyword>
<evidence type="ECO:0000256" key="3">
    <source>
        <dbReference type="ARBA" id="ARBA00022801"/>
    </source>
</evidence>
<evidence type="ECO:0000256" key="8">
    <source>
        <dbReference type="SAM" id="Phobius"/>
    </source>
</evidence>
<accession>A0A4W3ISN9</accession>
<comment type="catalytic activity">
    <reaction evidence="6">
        <text>O-phospho-L-tyrosyl-[protein] + H2O = L-tyrosyl-[protein] + phosphate</text>
        <dbReference type="Rhea" id="RHEA:10684"/>
        <dbReference type="Rhea" id="RHEA-COMP:10136"/>
        <dbReference type="Rhea" id="RHEA-COMP:20101"/>
        <dbReference type="ChEBI" id="CHEBI:15377"/>
        <dbReference type="ChEBI" id="CHEBI:43474"/>
        <dbReference type="ChEBI" id="CHEBI:46858"/>
        <dbReference type="ChEBI" id="CHEBI:61978"/>
        <dbReference type="EC" id="3.1.3.48"/>
    </reaction>
</comment>
<dbReference type="GO" id="GO:0005737">
    <property type="term" value="C:cytoplasm"/>
    <property type="evidence" value="ECO:0007669"/>
    <property type="project" value="TreeGrafter"/>
</dbReference>
<dbReference type="PROSITE" id="PS50206">
    <property type="entry name" value="RHODANESE_3"/>
    <property type="match status" value="1"/>
</dbReference>
<dbReference type="STRING" id="7868.ENSCMIP00000023680"/>
<evidence type="ECO:0000256" key="1">
    <source>
        <dbReference type="ARBA" id="ARBA00004123"/>
    </source>
</evidence>
<evidence type="ECO:0000256" key="6">
    <source>
        <dbReference type="PIRNR" id="PIRNR000939"/>
    </source>
</evidence>
<dbReference type="PANTHER" id="PTHR10159:SF109">
    <property type="entry name" value="DUAL SPECIFICITY PROTEIN PHOSPHATASE 2"/>
    <property type="match status" value="1"/>
</dbReference>
<gene>
    <name evidence="12" type="primary">LOC103187819</name>
</gene>
<feature type="domain" description="Rhodanese" evidence="11">
    <location>
        <begin position="20"/>
        <end position="139"/>
    </location>
</feature>
<keyword evidence="8" id="KW-0812">Transmembrane</keyword>
<evidence type="ECO:0000259" key="9">
    <source>
        <dbReference type="PROSITE" id="PS50054"/>
    </source>
</evidence>
<evidence type="ECO:0000259" key="10">
    <source>
        <dbReference type="PROSITE" id="PS50056"/>
    </source>
</evidence>
<comment type="similarity">
    <text evidence="2 6">Belongs to the protein-tyrosine phosphatase family. Non-receptor class dual specificity subfamily.</text>
</comment>
<dbReference type="PRINTS" id="PR01908">
    <property type="entry name" value="ADSPHPHTASE"/>
</dbReference>
<dbReference type="PANTHER" id="PTHR10159">
    <property type="entry name" value="DUAL SPECIFICITY PROTEIN PHOSPHATASE"/>
    <property type="match status" value="1"/>
</dbReference>
<dbReference type="SUPFAM" id="SSF52799">
    <property type="entry name" value="(Phosphotyrosine protein) phosphatases II"/>
    <property type="match status" value="1"/>
</dbReference>
<evidence type="ECO:0000313" key="13">
    <source>
        <dbReference type="Proteomes" id="UP000314986"/>
    </source>
</evidence>
<reference evidence="13" key="2">
    <citation type="journal article" date="2007" name="PLoS Biol.">
        <title>Survey sequencing and comparative analysis of the elephant shark (Callorhinchus milii) genome.</title>
        <authorList>
            <person name="Venkatesh B."/>
            <person name="Kirkness E.F."/>
            <person name="Loh Y.H."/>
            <person name="Halpern A.L."/>
            <person name="Lee A.P."/>
            <person name="Johnson J."/>
            <person name="Dandona N."/>
            <person name="Viswanathan L.D."/>
            <person name="Tay A."/>
            <person name="Venter J.C."/>
            <person name="Strausberg R.L."/>
            <person name="Brenner S."/>
        </authorList>
    </citation>
    <scope>NUCLEOTIDE SEQUENCE [LARGE SCALE GENOMIC DNA]</scope>
</reference>
<dbReference type="Pfam" id="PF00581">
    <property type="entry name" value="Rhodanese"/>
    <property type="match status" value="1"/>
</dbReference>
<keyword evidence="4 6" id="KW-0904">Protein phosphatase</keyword>
<keyword evidence="3 6" id="KW-0378">Hydrolase</keyword>
<dbReference type="Proteomes" id="UP000314986">
    <property type="component" value="Unassembled WGS sequence"/>
</dbReference>
<organism evidence="12 13">
    <name type="scientific">Callorhinchus milii</name>
    <name type="common">Ghost shark</name>
    <dbReference type="NCBI Taxonomy" id="7868"/>
    <lineage>
        <taxon>Eukaryota</taxon>
        <taxon>Metazoa</taxon>
        <taxon>Chordata</taxon>
        <taxon>Craniata</taxon>
        <taxon>Vertebrata</taxon>
        <taxon>Chondrichthyes</taxon>
        <taxon>Holocephali</taxon>
        <taxon>Chimaeriformes</taxon>
        <taxon>Callorhinchidae</taxon>
        <taxon>Callorhinchus</taxon>
    </lineage>
</organism>
<dbReference type="Ensembl" id="ENSCMIT00000024081.1">
    <property type="protein sequence ID" value="ENSCMIP00000023680.1"/>
    <property type="gene ID" value="ENSCMIG00000010553.1"/>
</dbReference>
<reference evidence="12" key="4">
    <citation type="submission" date="2025-08" db="UniProtKB">
        <authorList>
            <consortium name="Ensembl"/>
        </authorList>
    </citation>
    <scope>IDENTIFICATION</scope>
</reference>
<evidence type="ECO:0000256" key="2">
    <source>
        <dbReference type="ARBA" id="ARBA00008601"/>
    </source>
</evidence>
<dbReference type="InterPro" id="IPR001763">
    <property type="entry name" value="Rhodanese-like_dom"/>
</dbReference>
<dbReference type="GO" id="GO:0001706">
    <property type="term" value="P:endoderm formation"/>
    <property type="evidence" value="ECO:0007669"/>
    <property type="project" value="TreeGrafter"/>
</dbReference>
<dbReference type="Pfam" id="PF00782">
    <property type="entry name" value="DSPc"/>
    <property type="match status" value="1"/>
</dbReference>
<dbReference type="GO" id="GO:0005634">
    <property type="term" value="C:nucleus"/>
    <property type="evidence" value="ECO:0007669"/>
    <property type="project" value="UniProtKB-SubCell"/>
</dbReference>
<dbReference type="InterPro" id="IPR000387">
    <property type="entry name" value="Tyr_Pase_dom"/>
</dbReference>
<reference evidence="13" key="1">
    <citation type="journal article" date="2006" name="Science">
        <title>Ancient noncoding elements conserved in the human genome.</title>
        <authorList>
            <person name="Venkatesh B."/>
            <person name="Kirkness E.F."/>
            <person name="Loh Y.H."/>
            <person name="Halpern A.L."/>
            <person name="Lee A.P."/>
            <person name="Johnson J."/>
            <person name="Dandona N."/>
            <person name="Viswanathan L.D."/>
            <person name="Tay A."/>
            <person name="Venter J.C."/>
            <person name="Strausberg R.L."/>
            <person name="Brenner S."/>
        </authorList>
    </citation>
    <scope>NUCLEOTIDE SEQUENCE [LARGE SCALE GENOMIC DNA]</scope>
</reference>